<keyword evidence="1" id="KW-1133">Transmembrane helix</keyword>
<accession>A0ABR7MVV8</accession>
<keyword evidence="3" id="KW-1185">Reference proteome</keyword>
<gene>
    <name evidence="2" type="ORF">H8700_09450</name>
</gene>
<dbReference type="RefSeq" id="WP_022141932.1">
    <property type="nucleotide sequence ID" value="NZ_JACRSW010000032.1"/>
</dbReference>
<evidence type="ECO:0000313" key="3">
    <source>
        <dbReference type="Proteomes" id="UP000637513"/>
    </source>
</evidence>
<dbReference type="Proteomes" id="UP000637513">
    <property type="component" value="Unassembled WGS sequence"/>
</dbReference>
<reference evidence="2 3" key="1">
    <citation type="submission" date="2020-08" db="EMBL/GenBank/DDBJ databases">
        <title>Genome public.</title>
        <authorList>
            <person name="Liu C."/>
            <person name="Sun Q."/>
        </authorList>
    </citation>
    <scope>NUCLEOTIDE SEQUENCE [LARGE SCALE GENOMIC DNA]</scope>
    <source>
        <strain evidence="2 3">BX3</strain>
    </source>
</reference>
<evidence type="ECO:0000256" key="1">
    <source>
        <dbReference type="SAM" id="Phobius"/>
    </source>
</evidence>
<keyword evidence="1" id="KW-0812">Transmembrane</keyword>
<organism evidence="2 3">
    <name type="scientific">Jutongia hominis</name>
    <dbReference type="NCBI Taxonomy" id="2763664"/>
    <lineage>
        <taxon>Bacteria</taxon>
        <taxon>Bacillati</taxon>
        <taxon>Bacillota</taxon>
        <taxon>Clostridia</taxon>
        <taxon>Lachnospirales</taxon>
        <taxon>Lachnospiraceae</taxon>
        <taxon>Jutongia</taxon>
    </lineage>
</organism>
<protein>
    <recommendedName>
        <fullName evidence="4">Flagellar protein FliL</fullName>
    </recommendedName>
</protein>
<name>A0ABR7MVV8_9FIRM</name>
<dbReference type="EMBL" id="JACRSW010000032">
    <property type="protein sequence ID" value="MBC8557929.1"/>
    <property type="molecule type" value="Genomic_DNA"/>
</dbReference>
<feature type="transmembrane region" description="Helical" evidence="1">
    <location>
        <begin position="6"/>
        <end position="29"/>
    </location>
</feature>
<sequence>MKKNIFSVIITALTVINVVLTAILFFVMLPTFQKTNTLITQVASVLNIELDADKKANADENYTFKDLENLAVAFDAQETYNLKSGADGKAHYAMLKGYTLSLNKTSEDYSDLKDTIDTNKAEITDIIRSAIQNHTIDDADQAAIQKESLEKIQKLLDSKVIVKVMLDGYVTQ</sequence>
<comment type="caution">
    <text evidence="2">The sequence shown here is derived from an EMBL/GenBank/DDBJ whole genome shotgun (WGS) entry which is preliminary data.</text>
</comment>
<proteinExistence type="predicted"/>
<evidence type="ECO:0008006" key="4">
    <source>
        <dbReference type="Google" id="ProtNLM"/>
    </source>
</evidence>
<keyword evidence="1" id="KW-0472">Membrane</keyword>
<evidence type="ECO:0000313" key="2">
    <source>
        <dbReference type="EMBL" id="MBC8557929.1"/>
    </source>
</evidence>